<reference evidence="2 3" key="1">
    <citation type="submission" date="2016-07" db="EMBL/GenBank/DDBJ databases">
        <title>Genome analysis of Flavihumibacter stibioxidans YS-17.</title>
        <authorList>
            <person name="Shi K."/>
            <person name="Han Y."/>
            <person name="Wang G."/>
        </authorList>
    </citation>
    <scope>NUCLEOTIDE SEQUENCE [LARGE SCALE GENOMIC DNA]</scope>
    <source>
        <strain evidence="2 3">YS-17</strain>
    </source>
</reference>
<evidence type="ECO:0000313" key="2">
    <source>
        <dbReference type="EMBL" id="MBC6493034.1"/>
    </source>
</evidence>
<organism evidence="2 3">
    <name type="scientific">Flavihumibacter stibioxidans</name>
    <dbReference type="NCBI Taxonomy" id="1834163"/>
    <lineage>
        <taxon>Bacteria</taxon>
        <taxon>Pseudomonadati</taxon>
        <taxon>Bacteroidota</taxon>
        <taxon>Chitinophagia</taxon>
        <taxon>Chitinophagales</taxon>
        <taxon>Chitinophagaceae</taxon>
        <taxon>Flavihumibacter</taxon>
    </lineage>
</organism>
<protein>
    <recommendedName>
        <fullName evidence="4">Outer membrane protein</fullName>
    </recommendedName>
</protein>
<feature type="chain" id="PRO_5046817921" description="Outer membrane protein" evidence="1">
    <location>
        <begin position="23"/>
        <end position="257"/>
    </location>
</feature>
<evidence type="ECO:0000313" key="3">
    <source>
        <dbReference type="Proteomes" id="UP000765802"/>
    </source>
</evidence>
<evidence type="ECO:0008006" key="4">
    <source>
        <dbReference type="Google" id="ProtNLM"/>
    </source>
</evidence>
<dbReference type="Proteomes" id="UP000765802">
    <property type="component" value="Unassembled WGS sequence"/>
</dbReference>
<sequence length="257" mass="29013">MKKIWIIGLMMGLSRLSFSQQADSSKLVSDFSGSVAVTHNGMSLIPSFSLGKPAALVSLSAGRGRLSFEPELRFALEGKPWSFVFWWRYKLVRTNKWKVTLGAHPALNFKATHLPVNGGDTIPVLLTRRFLAGEFAPSYRLSEKVSLGMYYLYARGLDKDVSKNNYFITVNSSISHIRLPFRVYAGFTPQVYYLKQDRHDGIFASATLNLERPGFPLSIQAIGNKLIRADIPGAKDFIWNTSLVYSFHKKFHRLQKS</sequence>
<keyword evidence="1" id="KW-0732">Signal</keyword>
<feature type="signal peptide" evidence="1">
    <location>
        <begin position="1"/>
        <end position="22"/>
    </location>
</feature>
<gene>
    <name evidence="2" type="ORF">BC349_18410</name>
</gene>
<dbReference type="EMBL" id="MBUA01000030">
    <property type="protein sequence ID" value="MBC6493034.1"/>
    <property type="molecule type" value="Genomic_DNA"/>
</dbReference>
<evidence type="ECO:0000256" key="1">
    <source>
        <dbReference type="SAM" id="SignalP"/>
    </source>
</evidence>
<name>A0ABR7MDX7_9BACT</name>
<accession>A0ABR7MDX7</accession>
<keyword evidence="3" id="KW-1185">Reference proteome</keyword>
<dbReference type="RefSeq" id="WP_187258352.1">
    <property type="nucleotide sequence ID" value="NZ_JBHULF010000005.1"/>
</dbReference>
<proteinExistence type="predicted"/>
<comment type="caution">
    <text evidence="2">The sequence shown here is derived from an EMBL/GenBank/DDBJ whole genome shotgun (WGS) entry which is preliminary data.</text>
</comment>